<comment type="caution">
    <text evidence="2">The sequence shown here is derived from an EMBL/GenBank/DDBJ whole genome shotgun (WGS) entry which is preliminary data.</text>
</comment>
<dbReference type="InterPro" id="IPR005325">
    <property type="entry name" value="DUF308_memb"/>
</dbReference>
<dbReference type="RefSeq" id="WP_290320130.1">
    <property type="nucleotide sequence ID" value="NZ_JAUFPN010000201.1"/>
</dbReference>
<dbReference type="Pfam" id="PF03729">
    <property type="entry name" value="DUF308"/>
    <property type="match status" value="2"/>
</dbReference>
<keyword evidence="1" id="KW-0812">Transmembrane</keyword>
<keyword evidence="3" id="KW-1185">Reference proteome</keyword>
<dbReference type="Proteomes" id="UP001529369">
    <property type="component" value="Unassembled WGS sequence"/>
</dbReference>
<sequence length="204" mass="21223">MADPLMPAATPPGPMSLNGRFPMVRLMAQGWWMFILRGAASILFGLLAFLVPGLGLAVMLGFLAAWMALDGIGTLYQAVKGPPERHGAWFWVDGIVSLGAAAALLLAPVASALVLVLITGIWSIAIGVLRLVLAFRLGSVLMGLAGAIAVFIGAWLVAAPGPGLLALIWVVGIQALVAGALLCWLGWRLRRVAHDPHGPALGRG</sequence>
<dbReference type="PANTHER" id="PTHR34989">
    <property type="entry name" value="PROTEIN HDED"/>
    <property type="match status" value="1"/>
</dbReference>
<keyword evidence="1" id="KW-0472">Membrane</keyword>
<name>A0ABT8AFA4_9PROT</name>
<reference evidence="3" key="1">
    <citation type="journal article" date="2019" name="Int. J. Syst. Evol. Microbiol.">
        <title>The Global Catalogue of Microorganisms (GCM) 10K type strain sequencing project: providing services to taxonomists for standard genome sequencing and annotation.</title>
        <authorList>
            <consortium name="The Broad Institute Genomics Platform"/>
            <consortium name="The Broad Institute Genome Sequencing Center for Infectious Disease"/>
            <person name="Wu L."/>
            <person name="Ma J."/>
        </authorList>
    </citation>
    <scope>NUCLEOTIDE SEQUENCE [LARGE SCALE GENOMIC DNA]</scope>
    <source>
        <strain evidence="3">CECT 7131</strain>
    </source>
</reference>
<feature type="transmembrane region" description="Helical" evidence="1">
    <location>
        <begin position="164"/>
        <end position="187"/>
    </location>
</feature>
<proteinExistence type="predicted"/>
<dbReference type="EMBL" id="JAUFPN010000201">
    <property type="protein sequence ID" value="MDN3568034.1"/>
    <property type="molecule type" value="Genomic_DNA"/>
</dbReference>
<organism evidence="2 3">
    <name type="scientific">Paeniroseomonas aquatica</name>
    <dbReference type="NCBI Taxonomy" id="373043"/>
    <lineage>
        <taxon>Bacteria</taxon>
        <taxon>Pseudomonadati</taxon>
        <taxon>Pseudomonadota</taxon>
        <taxon>Alphaproteobacteria</taxon>
        <taxon>Acetobacterales</taxon>
        <taxon>Acetobacteraceae</taxon>
        <taxon>Paeniroseomonas</taxon>
    </lineage>
</organism>
<dbReference type="PANTHER" id="PTHR34989:SF1">
    <property type="entry name" value="PROTEIN HDED"/>
    <property type="match status" value="1"/>
</dbReference>
<evidence type="ECO:0000313" key="3">
    <source>
        <dbReference type="Proteomes" id="UP001529369"/>
    </source>
</evidence>
<feature type="transmembrane region" description="Helical" evidence="1">
    <location>
        <begin position="140"/>
        <end position="158"/>
    </location>
</feature>
<dbReference type="InterPro" id="IPR052712">
    <property type="entry name" value="Acid_resist_chaperone_HdeD"/>
</dbReference>
<evidence type="ECO:0000313" key="2">
    <source>
        <dbReference type="EMBL" id="MDN3568034.1"/>
    </source>
</evidence>
<evidence type="ECO:0000256" key="1">
    <source>
        <dbReference type="SAM" id="Phobius"/>
    </source>
</evidence>
<gene>
    <name evidence="2" type="ORF">QWZ14_26945</name>
</gene>
<feature type="transmembrane region" description="Helical" evidence="1">
    <location>
        <begin position="113"/>
        <end position="133"/>
    </location>
</feature>
<accession>A0ABT8AFA4</accession>
<keyword evidence="1" id="KW-1133">Transmembrane helix</keyword>
<protein>
    <submittedName>
        <fullName evidence="2">DUF308 domain-containing protein</fullName>
    </submittedName>
</protein>